<accession>A0A2M9ZTI9</accession>
<evidence type="ECO:0000313" key="1">
    <source>
        <dbReference type="EMBL" id="PJZ75291.1"/>
    </source>
</evidence>
<dbReference type="AlphaFoldDB" id="A0A2M9ZTI9"/>
<organism evidence="1 2">
    <name type="scientific">Leptospira neocaledonica</name>
    <dbReference type="NCBI Taxonomy" id="2023192"/>
    <lineage>
        <taxon>Bacteria</taxon>
        <taxon>Pseudomonadati</taxon>
        <taxon>Spirochaetota</taxon>
        <taxon>Spirochaetia</taxon>
        <taxon>Leptospirales</taxon>
        <taxon>Leptospiraceae</taxon>
        <taxon>Leptospira</taxon>
    </lineage>
</organism>
<comment type="caution">
    <text evidence="1">The sequence shown here is derived from an EMBL/GenBank/DDBJ whole genome shotgun (WGS) entry which is preliminary data.</text>
</comment>
<reference evidence="1 2" key="1">
    <citation type="submission" date="2017-07" db="EMBL/GenBank/DDBJ databases">
        <title>Leptospira spp. isolated from tropical soils.</title>
        <authorList>
            <person name="Thibeaux R."/>
            <person name="Iraola G."/>
            <person name="Ferres I."/>
            <person name="Bierque E."/>
            <person name="Girault D."/>
            <person name="Soupe-Gilbert M.-E."/>
            <person name="Picardeau M."/>
            <person name="Goarant C."/>
        </authorList>
    </citation>
    <scope>NUCLEOTIDE SEQUENCE [LARGE SCALE GENOMIC DNA]</scope>
    <source>
        <strain evidence="1 2">ES4-C-A1</strain>
    </source>
</reference>
<keyword evidence="2" id="KW-1185">Reference proteome</keyword>
<proteinExistence type="predicted"/>
<dbReference type="Pfam" id="PF18928">
    <property type="entry name" value="DUF5677"/>
    <property type="match status" value="1"/>
</dbReference>
<name>A0A2M9ZTI9_9LEPT</name>
<gene>
    <name evidence="1" type="ORF">CH365_19610</name>
</gene>
<sequence length="254" mass="30693">MPQEYLVMEKYLTFKSQELLTEQSTIAEVFGWNSIHRNQMNFFLNLDTPLNKINGEFKNMSIFYVTVMLLRIPFKFESVYILLNKGYYLESLPIIRKLYEIFIKIRYFMKFPDKAEDHLVNGKRTKFKVLFNEFSTVEDVFYQRYYGKLLSELVHGGLGEVTFTLDREFDYAHRSNKLDMKMLSFPLNMYHFILIGYINLVKELERNYNLLLSTDFEQDRNLFEVYMSNWQKSQLESFPENKEFFEYLTPIITF</sequence>
<dbReference type="EMBL" id="NPEA01000017">
    <property type="protein sequence ID" value="PJZ75291.1"/>
    <property type="molecule type" value="Genomic_DNA"/>
</dbReference>
<protein>
    <submittedName>
        <fullName evidence="1">Uncharacterized protein</fullName>
    </submittedName>
</protein>
<dbReference type="Proteomes" id="UP000231843">
    <property type="component" value="Unassembled WGS sequence"/>
</dbReference>
<evidence type="ECO:0000313" key="2">
    <source>
        <dbReference type="Proteomes" id="UP000231843"/>
    </source>
</evidence>
<dbReference type="InterPro" id="IPR043733">
    <property type="entry name" value="DUF5677"/>
</dbReference>